<name>A0A6J7RZ35_9ZZZZ</name>
<evidence type="ECO:0000313" key="1">
    <source>
        <dbReference type="EMBL" id="CAB4905961.1"/>
    </source>
</evidence>
<accession>A0A6J7RZ35</accession>
<sequence length="249" mass="26957">MPTNPELLAFVETTYPQINSVGGSYYFTPDTLRYGKELGLNGLQFYFGGRGGVLGDAEAPVVESAFAYFAPAMVKKFWDSATAVMPARQIAKEHFICAHAFAQANFSAIPGLPRFNALAEKVIATIDISGLALYAGLVSEPLPSDPVARAYQLIMVLREFRGSSHIVAIIASGITPRIADAIVSPHYFKTHGWSEGEDTSVTDDDRTAMKQADAFTNVLVARAYEVLTPQERTEFSTTLALITEALPAV</sequence>
<protein>
    <submittedName>
        <fullName evidence="2">Unannotated protein</fullName>
    </submittedName>
</protein>
<dbReference type="EMBL" id="CAFBPZ010000005">
    <property type="protein sequence ID" value="CAB5034163.1"/>
    <property type="molecule type" value="Genomic_DNA"/>
</dbReference>
<dbReference type="Pfam" id="PF21863">
    <property type="entry name" value="HTH_67"/>
    <property type="match status" value="1"/>
</dbReference>
<proteinExistence type="predicted"/>
<dbReference type="EMBL" id="CAFBMC010000076">
    <property type="protein sequence ID" value="CAB4905961.1"/>
    <property type="molecule type" value="Genomic_DNA"/>
</dbReference>
<dbReference type="InterPro" id="IPR054058">
    <property type="entry name" value="HTH_67"/>
</dbReference>
<reference evidence="2" key="1">
    <citation type="submission" date="2020-05" db="EMBL/GenBank/DDBJ databases">
        <authorList>
            <person name="Chiriac C."/>
            <person name="Salcher M."/>
            <person name="Ghai R."/>
            <person name="Kavagutti S V."/>
        </authorList>
    </citation>
    <scope>NUCLEOTIDE SEQUENCE</scope>
</reference>
<organism evidence="2">
    <name type="scientific">freshwater metagenome</name>
    <dbReference type="NCBI Taxonomy" id="449393"/>
    <lineage>
        <taxon>unclassified sequences</taxon>
        <taxon>metagenomes</taxon>
        <taxon>ecological metagenomes</taxon>
    </lineage>
</organism>
<dbReference type="AlphaFoldDB" id="A0A6J7RZ35"/>
<dbReference type="NCBIfam" id="NF047719">
    <property type="entry name" value="SCO6745_fam_HTH"/>
    <property type="match status" value="1"/>
</dbReference>
<evidence type="ECO:0000313" key="2">
    <source>
        <dbReference type="EMBL" id="CAB5034163.1"/>
    </source>
</evidence>
<gene>
    <name evidence="1" type="ORF">UFOPK3495_01258</name>
    <name evidence="2" type="ORF">UFOPK4237_00143</name>
</gene>